<sequence length="204" mass="23945">MWNLRFVQDYLKHRFTANNRHGIHSPFVYKLIDDVIYDYTNQQVFHEPGFAPEKGEGRRAVKSKVAQLVYRLTKHFNPAVVVELGSNNQEASAYLQKAAAEAKFYFPQKESEFITLNKTPSGLLVFHGENLKEKTLPYFIQYLDKINPDTIMLFTGMYTAKSLKQAWSQIKLNPKVTLTINLFWIGLVFFKQDRKEQEHFKVRY</sequence>
<accession>A0A5B8VWJ5</accession>
<dbReference type="KEGG" id="mgk:FSB76_08995"/>
<dbReference type="EMBL" id="CP042437">
    <property type="protein sequence ID" value="QEC76074.1"/>
    <property type="molecule type" value="Genomic_DNA"/>
</dbReference>
<proteinExistence type="predicted"/>
<dbReference type="Proteomes" id="UP000321362">
    <property type="component" value="Chromosome"/>
</dbReference>
<organism evidence="1 2">
    <name type="scientific">Mucilaginibacter ginsenosidivorax</name>
    <dbReference type="NCBI Taxonomy" id="862126"/>
    <lineage>
        <taxon>Bacteria</taxon>
        <taxon>Pseudomonadati</taxon>
        <taxon>Bacteroidota</taxon>
        <taxon>Sphingobacteriia</taxon>
        <taxon>Sphingobacteriales</taxon>
        <taxon>Sphingobacteriaceae</taxon>
        <taxon>Mucilaginibacter</taxon>
    </lineage>
</organism>
<gene>
    <name evidence="1" type="ORF">FSB76_08995</name>
</gene>
<reference evidence="1 2" key="1">
    <citation type="journal article" date="2013" name="J. Microbiol.">
        <title>Mucilaginibacter ginsenosidivorax sp. nov., with ginsenoside converting activity isolated from sediment.</title>
        <authorList>
            <person name="Kim J.K."/>
            <person name="Choi T.E."/>
            <person name="Liu Q.M."/>
            <person name="Park H.Y."/>
            <person name="Yi T.H."/>
            <person name="Yoon M.H."/>
            <person name="Kim S.C."/>
            <person name="Im W.T."/>
        </authorList>
    </citation>
    <scope>NUCLEOTIDE SEQUENCE [LARGE SCALE GENOMIC DNA]</scope>
    <source>
        <strain evidence="1 2">KHI28</strain>
    </source>
</reference>
<keyword evidence="2" id="KW-1185">Reference proteome</keyword>
<protein>
    <recommendedName>
        <fullName evidence="3">Class I SAM-dependent methyltransferase</fullName>
    </recommendedName>
</protein>
<dbReference type="AlphaFoldDB" id="A0A5B8VWJ5"/>
<evidence type="ECO:0000313" key="2">
    <source>
        <dbReference type="Proteomes" id="UP000321362"/>
    </source>
</evidence>
<evidence type="ECO:0000313" key="1">
    <source>
        <dbReference type="EMBL" id="QEC76074.1"/>
    </source>
</evidence>
<dbReference type="OrthoDB" id="5464618at2"/>
<dbReference type="RefSeq" id="WP_147053256.1">
    <property type="nucleotide sequence ID" value="NZ_CP042437.1"/>
</dbReference>
<evidence type="ECO:0008006" key="3">
    <source>
        <dbReference type="Google" id="ProtNLM"/>
    </source>
</evidence>
<name>A0A5B8VWJ5_9SPHI</name>